<organism evidence="1 2">
    <name type="scientific">Steinernema glaseri</name>
    <dbReference type="NCBI Taxonomy" id="37863"/>
    <lineage>
        <taxon>Eukaryota</taxon>
        <taxon>Metazoa</taxon>
        <taxon>Ecdysozoa</taxon>
        <taxon>Nematoda</taxon>
        <taxon>Chromadorea</taxon>
        <taxon>Rhabditida</taxon>
        <taxon>Tylenchina</taxon>
        <taxon>Panagrolaimomorpha</taxon>
        <taxon>Strongyloidoidea</taxon>
        <taxon>Steinernematidae</taxon>
        <taxon>Steinernema</taxon>
    </lineage>
</organism>
<reference evidence="2" key="1">
    <citation type="submission" date="2016-11" db="UniProtKB">
        <authorList>
            <consortium name="WormBaseParasite"/>
        </authorList>
    </citation>
    <scope>IDENTIFICATION</scope>
</reference>
<evidence type="ECO:0000313" key="2">
    <source>
        <dbReference type="WBParaSite" id="L893_g30051.t1"/>
    </source>
</evidence>
<proteinExistence type="predicted"/>
<sequence>MDRVPVIFIESVARNSSLTTSKGLQQLSSAWGSVGEVQTKKSGRLLLTFAPYEGGWNIPYDDWRLHYKMEGFGHIKTRTLSAEVVKEMAKSITFIKFDFFYYVEDLYESWNCINPDDIVLPQLLADLDAPEKRLDLIVLENAIFEDFKYIELRSKYSNLFRSFTSVASQCFHNTQLMEDTISEPKMRSVQIWDTSDGHRPTSFWMDYFFSEKCLSLSVKFKDFDIFLGAVDRWKKMDPRTLKYTKILSGSKKFIKSHVTRAILDSVGIRTIDMEAEAPLFDKVRSKVGRHRIIVSFHCIDHPVDPKSKIYVVICKDRKKHYVKYNHGDISYGYLYYDIVLVFD</sequence>
<evidence type="ECO:0000313" key="1">
    <source>
        <dbReference type="Proteomes" id="UP000095287"/>
    </source>
</evidence>
<accession>A0A1I7ZVL9</accession>
<dbReference type="AlphaFoldDB" id="A0A1I7ZVL9"/>
<keyword evidence="1" id="KW-1185">Reference proteome</keyword>
<name>A0A1I7ZVL9_9BILA</name>
<protein>
    <submittedName>
        <fullName evidence="2">FBA_2 domain-containing protein</fullName>
    </submittedName>
</protein>
<dbReference type="Proteomes" id="UP000095287">
    <property type="component" value="Unplaced"/>
</dbReference>
<dbReference type="WBParaSite" id="L893_g30051.t1">
    <property type="protein sequence ID" value="L893_g30051.t1"/>
    <property type="gene ID" value="L893_g30051"/>
</dbReference>